<evidence type="ECO:0000256" key="2">
    <source>
        <dbReference type="SAM" id="SignalP"/>
    </source>
</evidence>
<feature type="transmembrane region" description="Helical" evidence="1">
    <location>
        <begin position="53"/>
        <end position="71"/>
    </location>
</feature>
<name>A0A9P9D7X0_9PLEO</name>
<keyword evidence="4" id="KW-1185">Reference proteome</keyword>
<keyword evidence="2" id="KW-0732">Signal</keyword>
<accession>A0A9P9D7X0</accession>
<dbReference type="AlphaFoldDB" id="A0A9P9D7X0"/>
<comment type="caution">
    <text evidence="3">The sequence shown here is derived from an EMBL/GenBank/DDBJ whole genome shotgun (WGS) entry which is preliminary data.</text>
</comment>
<evidence type="ECO:0000313" key="4">
    <source>
        <dbReference type="Proteomes" id="UP000700596"/>
    </source>
</evidence>
<gene>
    <name evidence="3" type="ORF">B0J11DRAFT_572277</name>
</gene>
<protein>
    <submittedName>
        <fullName evidence="3">Uncharacterized protein</fullName>
    </submittedName>
</protein>
<dbReference type="EMBL" id="JAGMWT010000017">
    <property type="protein sequence ID" value="KAH7114218.1"/>
    <property type="molecule type" value="Genomic_DNA"/>
</dbReference>
<proteinExistence type="predicted"/>
<evidence type="ECO:0000256" key="1">
    <source>
        <dbReference type="SAM" id="Phobius"/>
    </source>
</evidence>
<feature type="transmembrane region" description="Helical" evidence="1">
    <location>
        <begin position="199"/>
        <end position="220"/>
    </location>
</feature>
<sequence>MAVCSVMLGLLPLALQFLLEQPHFGIKAAISFVEYGAAAVAAVSSLYRAYQLAYWRVCLVTTLAGTFGNTHETFAPLLWVVLPILIHIIGAVTIYIGRQKEPKVLDFQTTLQSCWSLKIFVYLRTQLIHEFTPSVFRTDVDPADHPLYKPKPKQRSKIRYWTFLLNYLIKLCVCFHAIYGTIVLSSILFLSLFDTIEVIGYYLGATVLCHLILGFEIYGMRVAWSLKAKKDGSALLRGTALESLRRPNLEQSDGISSTWSIKFQQSI</sequence>
<feature type="transmembrane region" description="Helical" evidence="1">
    <location>
        <begin position="160"/>
        <end position="193"/>
    </location>
</feature>
<dbReference type="Proteomes" id="UP000700596">
    <property type="component" value="Unassembled WGS sequence"/>
</dbReference>
<evidence type="ECO:0000313" key="3">
    <source>
        <dbReference type="EMBL" id="KAH7114218.1"/>
    </source>
</evidence>
<organism evidence="3 4">
    <name type="scientific">Dendryphion nanum</name>
    <dbReference type="NCBI Taxonomy" id="256645"/>
    <lineage>
        <taxon>Eukaryota</taxon>
        <taxon>Fungi</taxon>
        <taxon>Dikarya</taxon>
        <taxon>Ascomycota</taxon>
        <taxon>Pezizomycotina</taxon>
        <taxon>Dothideomycetes</taxon>
        <taxon>Pleosporomycetidae</taxon>
        <taxon>Pleosporales</taxon>
        <taxon>Torulaceae</taxon>
        <taxon>Dendryphion</taxon>
    </lineage>
</organism>
<feature type="chain" id="PRO_5040448537" evidence="2">
    <location>
        <begin position="17"/>
        <end position="267"/>
    </location>
</feature>
<feature type="signal peptide" evidence="2">
    <location>
        <begin position="1"/>
        <end position="16"/>
    </location>
</feature>
<reference evidence="3" key="1">
    <citation type="journal article" date="2021" name="Nat. Commun.">
        <title>Genetic determinants of endophytism in the Arabidopsis root mycobiome.</title>
        <authorList>
            <person name="Mesny F."/>
            <person name="Miyauchi S."/>
            <person name="Thiergart T."/>
            <person name="Pickel B."/>
            <person name="Atanasova L."/>
            <person name="Karlsson M."/>
            <person name="Huettel B."/>
            <person name="Barry K.W."/>
            <person name="Haridas S."/>
            <person name="Chen C."/>
            <person name="Bauer D."/>
            <person name="Andreopoulos W."/>
            <person name="Pangilinan J."/>
            <person name="LaButti K."/>
            <person name="Riley R."/>
            <person name="Lipzen A."/>
            <person name="Clum A."/>
            <person name="Drula E."/>
            <person name="Henrissat B."/>
            <person name="Kohler A."/>
            <person name="Grigoriev I.V."/>
            <person name="Martin F.M."/>
            <person name="Hacquard S."/>
        </authorList>
    </citation>
    <scope>NUCLEOTIDE SEQUENCE</scope>
    <source>
        <strain evidence="3">MPI-CAGE-CH-0243</strain>
    </source>
</reference>
<keyword evidence="1" id="KW-0472">Membrane</keyword>
<feature type="transmembrane region" description="Helical" evidence="1">
    <location>
        <begin position="77"/>
        <end position="97"/>
    </location>
</feature>
<keyword evidence="1" id="KW-1133">Transmembrane helix</keyword>
<keyword evidence="1" id="KW-0812">Transmembrane</keyword>
<feature type="transmembrane region" description="Helical" evidence="1">
    <location>
        <begin position="26"/>
        <end position="46"/>
    </location>
</feature>
<dbReference type="OrthoDB" id="3009728at2759"/>